<keyword evidence="1" id="KW-0472">Membrane</keyword>
<keyword evidence="1" id="KW-1133">Transmembrane helix</keyword>
<accession>A0A0F1B2D5</accession>
<protein>
    <submittedName>
        <fullName evidence="2">Uncharacterized protein</fullName>
    </submittedName>
</protein>
<dbReference type="PATRIC" id="fig|1619248.3.peg.1177"/>
<dbReference type="Proteomes" id="UP000033352">
    <property type="component" value="Unassembled WGS sequence"/>
</dbReference>
<name>A0A0F1B2D5_9ENTR</name>
<proteinExistence type="predicted"/>
<evidence type="ECO:0000256" key="1">
    <source>
        <dbReference type="SAM" id="Phobius"/>
    </source>
</evidence>
<feature type="transmembrane region" description="Helical" evidence="1">
    <location>
        <begin position="113"/>
        <end position="131"/>
    </location>
</feature>
<dbReference type="EMBL" id="JZYX01000018">
    <property type="protein sequence ID" value="KJN27484.1"/>
    <property type="molecule type" value="Genomic_DNA"/>
</dbReference>
<keyword evidence="1" id="KW-0812">Transmembrane</keyword>
<evidence type="ECO:0000313" key="2">
    <source>
        <dbReference type="EMBL" id="KJN27484.1"/>
    </source>
</evidence>
<reference evidence="2 3" key="1">
    <citation type="submission" date="2015-03" db="EMBL/GenBank/DDBJ databases">
        <authorList>
            <person name="McCorrison J."/>
            <person name="Sanka R."/>
            <person name="Adams M."/>
            <person name="Brinkac L."/>
            <person name="Nierman W."/>
            <person name="Sutton G."/>
            <person name="Nelson K."/>
            <person name="Kiedrowski L."/>
            <person name="Guerrero D."/>
            <person name="Bonomo R."/>
        </authorList>
    </citation>
    <scope>NUCLEOTIDE SEQUENCE [LARGE SCALE GENOMIC DNA]</scope>
    <source>
        <strain evidence="2 3">35699</strain>
    </source>
</reference>
<organism evidence="2 3">
    <name type="scientific">Enterobacter sichuanensis</name>
    <dbReference type="NCBI Taxonomy" id="2071710"/>
    <lineage>
        <taxon>Bacteria</taxon>
        <taxon>Pseudomonadati</taxon>
        <taxon>Pseudomonadota</taxon>
        <taxon>Gammaproteobacteria</taxon>
        <taxon>Enterobacterales</taxon>
        <taxon>Enterobacteriaceae</taxon>
        <taxon>Enterobacter</taxon>
        <taxon>Enterobacter cloacae complex</taxon>
    </lineage>
</organism>
<evidence type="ECO:0000313" key="3">
    <source>
        <dbReference type="Proteomes" id="UP000033352"/>
    </source>
</evidence>
<sequence length="132" mass="15283">MIANDIFSIFVISLFALFLILMVTFYIDYRKHSGEVSEIYNALTKARLLRKEDFQVWEGLGFWGFGFRITILSRLLRGKSVKLTDSRRLQSHACHDVLSGFELFWVYSYDKKIKFTAAVFILLLVMASVGIV</sequence>
<dbReference type="OrthoDB" id="6614279at2"/>
<feature type="transmembrane region" description="Helical" evidence="1">
    <location>
        <begin position="6"/>
        <end position="27"/>
    </location>
</feature>
<comment type="caution">
    <text evidence="2">The sequence shown here is derived from an EMBL/GenBank/DDBJ whole genome shotgun (WGS) entry which is preliminary data.</text>
</comment>
<dbReference type="AlphaFoldDB" id="A0A0F1B2D5"/>
<gene>
    <name evidence="2" type="ORF">SS37_10505</name>
</gene>
<dbReference type="RefSeq" id="WP_045285510.1">
    <property type="nucleotide sequence ID" value="NZ_JZYX01000018.1"/>
</dbReference>